<accession>A0AB34IBN0</accession>
<sequence length="87" mass="9483">MLCPRCLASPLKAALTRALDTFCSVEAKRDFIGVIDMADAHTSRGTGQLRAAGRRRAVAEERIAALCARHLRVIEAAAAIRLHGWEK</sequence>
<dbReference type="Proteomes" id="UP001515480">
    <property type="component" value="Unassembled WGS sequence"/>
</dbReference>
<reference evidence="1 2" key="1">
    <citation type="journal article" date="2024" name="Science">
        <title>Giant polyketide synthase enzymes in the biosynthesis of giant marine polyether toxins.</title>
        <authorList>
            <person name="Fallon T.R."/>
            <person name="Shende V.V."/>
            <person name="Wierzbicki I.H."/>
            <person name="Pendleton A.L."/>
            <person name="Watervoot N.F."/>
            <person name="Auber R.P."/>
            <person name="Gonzalez D.J."/>
            <person name="Wisecaver J.H."/>
            <person name="Moore B.S."/>
        </authorList>
    </citation>
    <scope>NUCLEOTIDE SEQUENCE [LARGE SCALE GENOMIC DNA]</scope>
    <source>
        <strain evidence="1 2">12B1</strain>
    </source>
</reference>
<organism evidence="1 2">
    <name type="scientific">Prymnesium parvum</name>
    <name type="common">Toxic golden alga</name>
    <dbReference type="NCBI Taxonomy" id="97485"/>
    <lineage>
        <taxon>Eukaryota</taxon>
        <taxon>Haptista</taxon>
        <taxon>Haptophyta</taxon>
        <taxon>Prymnesiophyceae</taxon>
        <taxon>Prymnesiales</taxon>
        <taxon>Prymnesiaceae</taxon>
        <taxon>Prymnesium</taxon>
    </lineage>
</organism>
<evidence type="ECO:0000313" key="1">
    <source>
        <dbReference type="EMBL" id="KAL1495324.1"/>
    </source>
</evidence>
<dbReference type="EMBL" id="JBGBPQ010000033">
    <property type="protein sequence ID" value="KAL1495324.1"/>
    <property type="molecule type" value="Genomic_DNA"/>
</dbReference>
<name>A0AB34IBN0_PRYPA</name>
<evidence type="ECO:0000313" key="2">
    <source>
        <dbReference type="Proteomes" id="UP001515480"/>
    </source>
</evidence>
<gene>
    <name evidence="1" type="ORF">AB1Y20_017180</name>
</gene>
<comment type="caution">
    <text evidence="1">The sequence shown here is derived from an EMBL/GenBank/DDBJ whole genome shotgun (WGS) entry which is preliminary data.</text>
</comment>
<protein>
    <submittedName>
        <fullName evidence="1">Uncharacterized protein</fullName>
    </submittedName>
</protein>
<keyword evidence="2" id="KW-1185">Reference proteome</keyword>
<proteinExistence type="predicted"/>
<dbReference type="AlphaFoldDB" id="A0AB34IBN0"/>